<feature type="region of interest" description="Disordered" evidence="1">
    <location>
        <begin position="160"/>
        <end position="200"/>
    </location>
</feature>
<feature type="non-terminal residue" evidence="2">
    <location>
        <position position="1"/>
    </location>
</feature>
<dbReference type="AlphaFoldDB" id="A0A5J9TM49"/>
<dbReference type="PANTHER" id="PTHR47069">
    <property type="match status" value="1"/>
</dbReference>
<evidence type="ECO:0000256" key="1">
    <source>
        <dbReference type="SAM" id="MobiDB-lite"/>
    </source>
</evidence>
<dbReference type="OrthoDB" id="76215at2759"/>
<proteinExistence type="predicted"/>
<protein>
    <recommendedName>
        <fullName evidence="4">Myb/SANT-like domain-containing protein</fullName>
    </recommendedName>
</protein>
<feature type="compositionally biased region" description="Gly residues" evidence="1">
    <location>
        <begin position="167"/>
        <end position="187"/>
    </location>
</feature>
<organism evidence="2 3">
    <name type="scientific">Eragrostis curvula</name>
    <name type="common">weeping love grass</name>
    <dbReference type="NCBI Taxonomy" id="38414"/>
    <lineage>
        <taxon>Eukaryota</taxon>
        <taxon>Viridiplantae</taxon>
        <taxon>Streptophyta</taxon>
        <taxon>Embryophyta</taxon>
        <taxon>Tracheophyta</taxon>
        <taxon>Spermatophyta</taxon>
        <taxon>Magnoliopsida</taxon>
        <taxon>Liliopsida</taxon>
        <taxon>Poales</taxon>
        <taxon>Poaceae</taxon>
        <taxon>PACMAD clade</taxon>
        <taxon>Chloridoideae</taxon>
        <taxon>Eragrostideae</taxon>
        <taxon>Eragrostidinae</taxon>
        <taxon>Eragrostis</taxon>
    </lineage>
</organism>
<feature type="compositionally biased region" description="Acidic residues" evidence="1">
    <location>
        <begin position="374"/>
        <end position="406"/>
    </location>
</feature>
<dbReference type="EMBL" id="RWGY01000039">
    <property type="protein sequence ID" value="TVU12400.1"/>
    <property type="molecule type" value="Genomic_DNA"/>
</dbReference>
<evidence type="ECO:0008006" key="4">
    <source>
        <dbReference type="Google" id="ProtNLM"/>
    </source>
</evidence>
<keyword evidence="3" id="KW-1185">Reference proteome</keyword>
<comment type="caution">
    <text evidence="2">The sequence shown here is derived from an EMBL/GenBank/DDBJ whole genome shotgun (WGS) entry which is preliminary data.</text>
</comment>
<sequence length="585" mass="63656">LSSAVPVSAAPEDVKSSSSSNMDGFGASDLGGDGTRDLFPNPDPFSHTQSVLGDDGNPLHPGNIGGCRIDLGRLDLNSDVFPPPGGFDGIQDLCGPYAMGGGSSSGYGGPGGHAFGDPSAPAIGPQVGPLGLGYGGGVGGEGGGVDGGLHAARRRGSRGARAVAARRGGGPAGGSVRGRVAGRGGPPARGRGGRARGRGAGLLRGVPEYEEQPDDFDSAEDDDFVLPWWTDRECPRSHWDDEKTDILLDIVLEAKDLGLFVKGAMKPRGYAYLKVKFYERTHIKQRTQQFRNRLGQLKVMLWICQKLQNQTGRGALPNGWPKASKKWWRTTLQGKNLAEFRNLMYRGPPYYEKLKQAFAGVVVDGASAYYAGDESGDDGEADDAEEEEEEEEEEQAEAEEQEDEDYVPPAGFAVRSPQGSPYGCSPPTSGSRKRGSSTNTTGASPSKRTTRSPMVQAVTKMTDTQDKQQQAKLEFLREQNQEQMAFMREQAQLHMEMERKKIEMRGELEIQREQRHAQKEADQLATLNRMREIAIADGWDTGSLEYLALSYMYYEDGPRTMWLGCTTPEARLNFIRGYIKLNKFD</sequence>
<name>A0A5J9TM49_9POAL</name>
<feature type="compositionally biased region" description="Polar residues" evidence="1">
    <location>
        <begin position="426"/>
        <end position="453"/>
    </location>
</feature>
<dbReference type="PANTHER" id="PTHR47069:SF11">
    <property type="entry name" value="OS04G0275550 PROTEIN"/>
    <property type="match status" value="1"/>
</dbReference>
<reference evidence="2 3" key="1">
    <citation type="journal article" date="2019" name="Sci. Rep.">
        <title>A high-quality genome of Eragrostis curvula grass provides insights into Poaceae evolution and supports new strategies to enhance forage quality.</title>
        <authorList>
            <person name="Carballo J."/>
            <person name="Santos B.A.C.M."/>
            <person name="Zappacosta D."/>
            <person name="Garbus I."/>
            <person name="Selva J.P."/>
            <person name="Gallo C.A."/>
            <person name="Diaz A."/>
            <person name="Albertini E."/>
            <person name="Caccamo M."/>
            <person name="Echenique V."/>
        </authorList>
    </citation>
    <scope>NUCLEOTIDE SEQUENCE [LARGE SCALE GENOMIC DNA]</scope>
    <source>
        <strain evidence="3">cv. Victoria</strain>
        <tissue evidence="2">Leaf</tissue>
    </source>
</reference>
<evidence type="ECO:0000313" key="2">
    <source>
        <dbReference type="EMBL" id="TVU12400.1"/>
    </source>
</evidence>
<gene>
    <name evidence="2" type="ORF">EJB05_46043</name>
</gene>
<evidence type="ECO:0000313" key="3">
    <source>
        <dbReference type="Proteomes" id="UP000324897"/>
    </source>
</evidence>
<feature type="region of interest" description="Disordered" evidence="1">
    <location>
        <begin position="369"/>
        <end position="454"/>
    </location>
</feature>
<accession>A0A5J9TM49</accession>
<feature type="region of interest" description="Disordered" evidence="1">
    <location>
        <begin position="1"/>
        <end position="59"/>
    </location>
</feature>
<dbReference type="Proteomes" id="UP000324897">
    <property type="component" value="Chromosome 3"/>
</dbReference>